<dbReference type="EMBL" id="JAHLJV010000110">
    <property type="protein sequence ID" value="KAK1570160.1"/>
    <property type="molecule type" value="Genomic_DNA"/>
</dbReference>
<keyword evidence="1" id="KW-0732">Signal</keyword>
<protein>
    <submittedName>
        <fullName evidence="2">Uncharacterized protein</fullName>
    </submittedName>
</protein>
<keyword evidence="3" id="KW-1185">Reference proteome</keyword>
<dbReference type="AlphaFoldDB" id="A0AAD8PMR2"/>
<organism evidence="2 3">
    <name type="scientific">Colletotrichum navitas</name>
    <dbReference type="NCBI Taxonomy" id="681940"/>
    <lineage>
        <taxon>Eukaryota</taxon>
        <taxon>Fungi</taxon>
        <taxon>Dikarya</taxon>
        <taxon>Ascomycota</taxon>
        <taxon>Pezizomycotina</taxon>
        <taxon>Sordariomycetes</taxon>
        <taxon>Hypocreomycetidae</taxon>
        <taxon>Glomerellales</taxon>
        <taxon>Glomerellaceae</taxon>
        <taxon>Colletotrichum</taxon>
        <taxon>Colletotrichum graminicola species complex</taxon>
    </lineage>
</organism>
<name>A0AAD8PMR2_9PEZI</name>
<feature type="signal peptide" evidence="1">
    <location>
        <begin position="1"/>
        <end position="18"/>
    </location>
</feature>
<accession>A0AAD8PMR2</accession>
<evidence type="ECO:0000313" key="2">
    <source>
        <dbReference type="EMBL" id="KAK1570160.1"/>
    </source>
</evidence>
<dbReference type="GeneID" id="85443374"/>
<gene>
    <name evidence="2" type="ORF">LY79DRAFT_570247</name>
</gene>
<sequence length="89" mass="9641">MKLSLLIAAVYAVANVQATCYCYDWTVSNRPPYKTIPVRDNEATRYACQHWGYDPVSGNGGLVCNSATSLSLANWRAACSKYGARGGVC</sequence>
<reference evidence="2" key="1">
    <citation type="submission" date="2021-06" db="EMBL/GenBank/DDBJ databases">
        <title>Comparative genomics, transcriptomics and evolutionary studies reveal genomic signatures of adaptation to plant cell wall in hemibiotrophic fungi.</title>
        <authorList>
            <consortium name="DOE Joint Genome Institute"/>
            <person name="Baroncelli R."/>
            <person name="Diaz J.F."/>
            <person name="Benocci T."/>
            <person name="Peng M."/>
            <person name="Battaglia E."/>
            <person name="Haridas S."/>
            <person name="Andreopoulos W."/>
            <person name="Labutti K."/>
            <person name="Pangilinan J."/>
            <person name="Floch G.L."/>
            <person name="Makela M.R."/>
            <person name="Henrissat B."/>
            <person name="Grigoriev I.V."/>
            <person name="Crouch J.A."/>
            <person name="De Vries R.P."/>
            <person name="Sukno S.A."/>
            <person name="Thon M.R."/>
        </authorList>
    </citation>
    <scope>NUCLEOTIDE SEQUENCE</scope>
    <source>
        <strain evidence="2">CBS 125086</strain>
    </source>
</reference>
<evidence type="ECO:0000256" key="1">
    <source>
        <dbReference type="SAM" id="SignalP"/>
    </source>
</evidence>
<dbReference type="Proteomes" id="UP001230504">
    <property type="component" value="Unassembled WGS sequence"/>
</dbReference>
<feature type="chain" id="PRO_5042066364" evidence="1">
    <location>
        <begin position="19"/>
        <end position="89"/>
    </location>
</feature>
<comment type="caution">
    <text evidence="2">The sequence shown here is derived from an EMBL/GenBank/DDBJ whole genome shotgun (WGS) entry which is preliminary data.</text>
</comment>
<dbReference type="RefSeq" id="XP_060408315.1">
    <property type="nucleotide sequence ID" value="XM_060559134.1"/>
</dbReference>
<proteinExistence type="predicted"/>
<evidence type="ECO:0000313" key="3">
    <source>
        <dbReference type="Proteomes" id="UP001230504"/>
    </source>
</evidence>